<name>A0AA86MQD7_9CLOT</name>
<dbReference type="AlphaFoldDB" id="A0AA86MQD7"/>
<reference evidence="1" key="1">
    <citation type="submission" date="2021-10" db="EMBL/GenBank/DDBJ databases">
        <authorList>
            <person name="Mesa V."/>
        </authorList>
    </citation>
    <scope>NUCLEOTIDE SEQUENCE</scope>
    <source>
        <strain evidence="1">CC3_PB</strain>
    </source>
</reference>
<sequence length="44" mass="5237">MFTYIHTFMLGNIYLTSFLKSIIDNDDLIYSLGIPKIIFYQLFI</sequence>
<dbReference type="Proteomes" id="UP000789738">
    <property type="component" value="Unassembled WGS sequence"/>
</dbReference>
<accession>A0AA86MQD7</accession>
<protein>
    <submittedName>
        <fullName evidence="1">Uncharacterized protein</fullName>
    </submittedName>
</protein>
<proteinExistence type="predicted"/>
<gene>
    <name evidence="1" type="ORF">CNEO_44761</name>
</gene>
<evidence type="ECO:0000313" key="1">
    <source>
        <dbReference type="EMBL" id="CAG9710423.1"/>
    </source>
</evidence>
<dbReference type="EMBL" id="CAKJVE010000004">
    <property type="protein sequence ID" value="CAG9710423.1"/>
    <property type="molecule type" value="Genomic_DNA"/>
</dbReference>
<evidence type="ECO:0000313" key="2">
    <source>
        <dbReference type="Proteomes" id="UP000789738"/>
    </source>
</evidence>
<organism evidence="1 2">
    <name type="scientific">Clostridium neonatale</name>
    <dbReference type="NCBI Taxonomy" id="137838"/>
    <lineage>
        <taxon>Bacteria</taxon>
        <taxon>Bacillati</taxon>
        <taxon>Bacillota</taxon>
        <taxon>Clostridia</taxon>
        <taxon>Eubacteriales</taxon>
        <taxon>Clostridiaceae</taxon>
        <taxon>Clostridium</taxon>
    </lineage>
</organism>
<comment type="caution">
    <text evidence="1">The sequence shown here is derived from an EMBL/GenBank/DDBJ whole genome shotgun (WGS) entry which is preliminary data.</text>
</comment>